<protein>
    <submittedName>
        <fullName evidence="1">Uncharacterized protein</fullName>
    </submittedName>
</protein>
<accession>A0A0F9R455</accession>
<proteinExistence type="predicted"/>
<dbReference type="AlphaFoldDB" id="A0A0F9R455"/>
<dbReference type="EMBL" id="LAZR01001162">
    <property type="protein sequence ID" value="KKN49569.1"/>
    <property type="molecule type" value="Genomic_DNA"/>
</dbReference>
<gene>
    <name evidence="1" type="ORF">LCGC14_0641340</name>
</gene>
<sequence>MAKDKIIIYLMRKVEELGVAFIVQMKETNAETMEMTQELVSKKIKDKYKITVSVSKIKPK</sequence>
<evidence type="ECO:0000313" key="1">
    <source>
        <dbReference type="EMBL" id="KKN49569.1"/>
    </source>
</evidence>
<name>A0A0F9R455_9ZZZZ</name>
<organism evidence="1">
    <name type="scientific">marine sediment metagenome</name>
    <dbReference type="NCBI Taxonomy" id="412755"/>
    <lineage>
        <taxon>unclassified sequences</taxon>
        <taxon>metagenomes</taxon>
        <taxon>ecological metagenomes</taxon>
    </lineage>
</organism>
<reference evidence="1" key="1">
    <citation type="journal article" date="2015" name="Nature">
        <title>Complex archaea that bridge the gap between prokaryotes and eukaryotes.</title>
        <authorList>
            <person name="Spang A."/>
            <person name="Saw J.H."/>
            <person name="Jorgensen S.L."/>
            <person name="Zaremba-Niedzwiedzka K."/>
            <person name="Martijn J."/>
            <person name="Lind A.E."/>
            <person name="van Eijk R."/>
            <person name="Schleper C."/>
            <person name="Guy L."/>
            <person name="Ettema T.J."/>
        </authorList>
    </citation>
    <scope>NUCLEOTIDE SEQUENCE</scope>
</reference>
<comment type="caution">
    <text evidence="1">The sequence shown here is derived from an EMBL/GenBank/DDBJ whole genome shotgun (WGS) entry which is preliminary data.</text>
</comment>